<accession>A0ABV5M928</accession>
<dbReference type="PANTHER" id="PTHR46825:SF7">
    <property type="entry name" value="D-ALANYL-D-ALANINE CARBOXYPEPTIDASE"/>
    <property type="match status" value="1"/>
</dbReference>
<feature type="signal peptide" evidence="1">
    <location>
        <begin position="1"/>
        <end position="27"/>
    </location>
</feature>
<evidence type="ECO:0000313" key="3">
    <source>
        <dbReference type="EMBL" id="MFB9445340.1"/>
    </source>
</evidence>
<comment type="caution">
    <text evidence="3">The sequence shown here is derived from an EMBL/GenBank/DDBJ whole genome shotgun (WGS) entry which is preliminary data.</text>
</comment>
<keyword evidence="4" id="KW-1185">Reference proteome</keyword>
<dbReference type="EMBL" id="JBHMCA010000042">
    <property type="protein sequence ID" value="MFB9445340.1"/>
    <property type="molecule type" value="Genomic_DNA"/>
</dbReference>
<keyword evidence="3" id="KW-0378">Hydrolase</keyword>
<organism evidence="3 4">
    <name type="scientific">Dactylosporangium vinaceum</name>
    <dbReference type="NCBI Taxonomy" id="53362"/>
    <lineage>
        <taxon>Bacteria</taxon>
        <taxon>Bacillati</taxon>
        <taxon>Actinomycetota</taxon>
        <taxon>Actinomycetes</taxon>
        <taxon>Micromonosporales</taxon>
        <taxon>Micromonosporaceae</taxon>
        <taxon>Dactylosporangium</taxon>
    </lineage>
</organism>
<name>A0ABV5M928_9ACTN</name>
<dbReference type="RefSeq" id="WP_223103308.1">
    <property type="nucleotide sequence ID" value="NZ_CP061913.1"/>
</dbReference>
<proteinExistence type="predicted"/>
<dbReference type="InterPro" id="IPR050491">
    <property type="entry name" value="AmpC-like"/>
</dbReference>
<dbReference type="SUPFAM" id="SSF56601">
    <property type="entry name" value="beta-lactamase/transpeptidase-like"/>
    <property type="match status" value="1"/>
</dbReference>
<dbReference type="Pfam" id="PF00144">
    <property type="entry name" value="Beta-lactamase"/>
    <property type="match status" value="1"/>
</dbReference>
<protein>
    <submittedName>
        <fullName evidence="3">Serine hydrolase domain-containing protein</fullName>
        <ecNumber evidence="3">3.-.-.-</ecNumber>
    </submittedName>
</protein>
<dbReference type="GO" id="GO:0016787">
    <property type="term" value="F:hydrolase activity"/>
    <property type="evidence" value="ECO:0007669"/>
    <property type="project" value="UniProtKB-KW"/>
</dbReference>
<dbReference type="InterPro" id="IPR001466">
    <property type="entry name" value="Beta-lactam-related"/>
</dbReference>
<dbReference type="EC" id="3.-.-.-" evidence="3"/>
<evidence type="ECO:0000259" key="2">
    <source>
        <dbReference type="Pfam" id="PF00144"/>
    </source>
</evidence>
<feature type="chain" id="PRO_5045376075" evidence="1">
    <location>
        <begin position="28"/>
        <end position="384"/>
    </location>
</feature>
<dbReference type="Gene3D" id="3.40.710.10">
    <property type="entry name" value="DD-peptidase/beta-lactamase superfamily"/>
    <property type="match status" value="1"/>
</dbReference>
<dbReference type="Proteomes" id="UP001589608">
    <property type="component" value="Unassembled WGS sequence"/>
</dbReference>
<evidence type="ECO:0000313" key="4">
    <source>
        <dbReference type="Proteomes" id="UP001589608"/>
    </source>
</evidence>
<feature type="domain" description="Beta-lactamase-related" evidence="2">
    <location>
        <begin position="46"/>
        <end position="360"/>
    </location>
</feature>
<gene>
    <name evidence="3" type="ORF">ACFFTR_19880</name>
</gene>
<dbReference type="InterPro" id="IPR012338">
    <property type="entry name" value="Beta-lactam/transpept-like"/>
</dbReference>
<sequence>MRLPLMAKATLLALALTAAGLPLTAHAADAAATRPLLQRDADAIRDLGVTGVQARVSTAERSLAVTSGVADRTTGRPVPTEGRFRIASTRKAFVATVAVQLAGEHRLALDDTVERWLPGVVRGPGYDGRAITVRQLLQNTSGIPDDLPGYTNEQEYTEQRYDVWTREQLVARAMTHPLTFPPGTAWGYSNTGFILAGMVIERVTGHPLHQEITDRILRPLGMTQTTFPGTAPTLPRPHAHAYELFSPGNLVDVTEQVSGDPDSIISSTRDLARFFRALMTGDLLTPAERATMQHTVPIDAEVEQVWPGGRYGLALAARPLPCGGVYWGHDGGDAGYITVTGVTPDGRRSAIVSMSTALGDSLEHHLQQQRAADTLIQHALCTHP</sequence>
<keyword evidence="1" id="KW-0732">Signal</keyword>
<reference evidence="3 4" key="1">
    <citation type="submission" date="2024-09" db="EMBL/GenBank/DDBJ databases">
        <authorList>
            <person name="Sun Q."/>
            <person name="Mori K."/>
        </authorList>
    </citation>
    <scope>NUCLEOTIDE SEQUENCE [LARGE SCALE GENOMIC DNA]</scope>
    <source>
        <strain evidence="3 4">JCM 3307</strain>
    </source>
</reference>
<evidence type="ECO:0000256" key="1">
    <source>
        <dbReference type="SAM" id="SignalP"/>
    </source>
</evidence>
<dbReference type="PANTHER" id="PTHR46825">
    <property type="entry name" value="D-ALANYL-D-ALANINE-CARBOXYPEPTIDASE/ENDOPEPTIDASE AMPH"/>
    <property type="match status" value="1"/>
</dbReference>